<proteinExistence type="predicted"/>
<accession>A0A5B7JT96</accession>
<dbReference type="AlphaFoldDB" id="A0A5B7JT96"/>
<evidence type="ECO:0000313" key="2">
    <source>
        <dbReference type="EMBL" id="MPC96337.1"/>
    </source>
</evidence>
<comment type="caution">
    <text evidence="2">The sequence shown here is derived from an EMBL/GenBank/DDBJ whole genome shotgun (WGS) entry which is preliminary data.</text>
</comment>
<keyword evidence="1" id="KW-0472">Membrane</keyword>
<evidence type="ECO:0000256" key="1">
    <source>
        <dbReference type="SAM" id="Phobius"/>
    </source>
</evidence>
<reference evidence="2 3" key="1">
    <citation type="submission" date="2019-05" db="EMBL/GenBank/DDBJ databases">
        <title>Another draft genome of Portunus trituberculatus and its Hox gene families provides insights of decapod evolution.</title>
        <authorList>
            <person name="Jeong J.-H."/>
            <person name="Song I."/>
            <person name="Kim S."/>
            <person name="Choi T."/>
            <person name="Kim D."/>
            <person name="Ryu S."/>
            <person name="Kim W."/>
        </authorList>
    </citation>
    <scope>NUCLEOTIDE SEQUENCE [LARGE SCALE GENOMIC DNA]</scope>
    <source>
        <tissue evidence="2">Muscle</tissue>
    </source>
</reference>
<feature type="transmembrane region" description="Helical" evidence="1">
    <location>
        <begin position="95"/>
        <end position="114"/>
    </location>
</feature>
<dbReference type="EMBL" id="VSRR010105610">
    <property type="protein sequence ID" value="MPC96337.1"/>
    <property type="molecule type" value="Genomic_DNA"/>
</dbReference>
<dbReference type="Proteomes" id="UP000324222">
    <property type="component" value="Unassembled WGS sequence"/>
</dbReference>
<gene>
    <name evidence="2" type="ORF">E2C01_091593</name>
</gene>
<keyword evidence="3" id="KW-1185">Reference proteome</keyword>
<protein>
    <submittedName>
        <fullName evidence="2">Uncharacterized protein</fullName>
    </submittedName>
</protein>
<organism evidence="2 3">
    <name type="scientific">Portunus trituberculatus</name>
    <name type="common">Swimming crab</name>
    <name type="synonym">Neptunus trituberculatus</name>
    <dbReference type="NCBI Taxonomy" id="210409"/>
    <lineage>
        <taxon>Eukaryota</taxon>
        <taxon>Metazoa</taxon>
        <taxon>Ecdysozoa</taxon>
        <taxon>Arthropoda</taxon>
        <taxon>Crustacea</taxon>
        <taxon>Multicrustacea</taxon>
        <taxon>Malacostraca</taxon>
        <taxon>Eumalacostraca</taxon>
        <taxon>Eucarida</taxon>
        <taxon>Decapoda</taxon>
        <taxon>Pleocyemata</taxon>
        <taxon>Brachyura</taxon>
        <taxon>Eubrachyura</taxon>
        <taxon>Portunoidea</taxon>
        <taxon>Portunidae</taxon>
        <taxon>Portuninae</taxon>
        <taxon>Portunus</taxon>
    </lineage>
</organism>
<keyword evidence="1" id="KW-0812">Transmembrane</keyword>
<evidence type="ECO:0000313" key="3">
    <source>
        <dbReference type="Proteomes" id="UP000324222"/>
    </source>
</evidence>
<sequence length="217" mass="24099">MTECDVNKNKLRANTKAHCTTATFLTTPQHQTQCRRAPQEDHTRLQLSPRSGRPRAVLLGRLLAFLNASSCASFLPPHKTSPRWLRGTRKVQGNFTLFFVLTPSLVAILSMQTFSETTFQNTVSSPTENYNFRFSEGMDYSLIPPGWPHCLTCPSAATPGRHWCGGVCLCVSENRDLVTRLLYFSTLHSTDADTHIDVCCATVLISVSTVRCDSKSA</sequence>
<name>A0A5B7JT96_PORTR</name>
<keyword evidence="1" id="KW-1133">Transmembrane helix</keyword>